<comment type="caution">
    <text evidence="8">The sequence shown here is derived from an EMBL/GenBank/DDBJ whole genome shotgun (WGS) entry which is preliminary data.</text>
</comment>
<proteinExistence type="predicted"/>
<dbReference type="RefSeq" id="WP_111064244.1">
    <property type="nucleotide sequence ID" value="NZ_JBHUCU010000001.1"/>
</dbReference>
<protein>
    <recommendedName>
        <fullName evidence="7">Polysaccharide chain length determinant N-terminal domain-containing protein</fullName>
    </recommendedName>
</protein>
<feature type="domain" description="Polysaccharide chain length determinant N-terminal" evidence="7">
    <location>
        <begin position="11"/>
        <end position="94"/>
    </location>
</feature>
<dbReference type="Proteomes" id="UP000249248">
    <property type="component" value="Unassembled WGS sequence"/>
</dbReference>
<evidence type="ECO:0000256" key="1">
    <source>
        <dbReference type="ARBA" id="ARBA00004651"/>
    </source>
</evidence>
<dbReference type="InterPro" id="IPR050445">
    <property type="entry name" value="Bact_polysacc_biosynth/exp"/>
</dbReference>
<evidence type="ECO:0000313" key="9">
    <source>
        <dbReference type="Proteomes" id="UP000249248"/>
    </source>
</evidence>
<evidence type="ECO:0000256" key="4">
    <source>
        <dbReference type="ARBA" id="ARBA00022989"/>
    </source>
</evidence>
<gene>
    <name evidence="8" type="ORF">DNU06_14630</name>
</gene>
<evidence type="ECO:0000256" key="5">
    <source>
        <dbReference type="ARBA" id="ARBA00023136"/>
    </source>
</evidence>
<organism evidence="8 9">
    <name type="scientific">Putridiphycobacter roseus</name>
    <dbReference type="NCBI Taxonomy" id="2219161"/>
    <lineage>
        <taxon>Bacteria</taxon>
        <taxon>Pseudomonadati</taxon>
        <taxon>Bacteroidota</taxon>
        <taxon>Flavobacteriia</taxon>
        <taxon>Flavobacteriales</taxon>
        <taxon>Crocinitomicaceae</taxon>
        <taxon>Putridiphycobacter</taxon>
    </lineage>
</organism>
<name>A0A2W1N9T7_9FLAO</name>
<dbReference type="GO" id="GO:0004713">
    <property type="term" value="F:protein tyrosine kinase activity"/>
    <property type="evidence" value="ECO:0007669"/>
    <property type="project" value="TreeGrafter"/>
</dbReference>
<evidence type="ECO:0000256" key="6">
    <source>
        <dbReference type="SAM" id="Phobius"/>
    </source>
</evidence>
<dbReference type="InterPro" id="IPR003856">
    <property type="entry name" value="LPS_length_determ_N"/>
</dbReference>
<evidence type="ECO:0000313" key="8">
    <source>
        <dbReference type="EMBL" id="PZE16035.1"/>
    </source>
</evidence>
<sequence length="330" mass="37745">MEKSTSFNSNELLQLLWFKRKTILIVTGIAFVIAIAVSLLMPNYYMARAIVFPTKSNSVDFNANSRSSVVEFGDEADAERLLQVLVSPEIRDSLTNAYHLYTHYEIEDDQSNPKFEFQKIYEDNVVFSRTRYNSINIDVFDKNPAIAMDMANDIVRLVDTVMNRMIRTRAVGPMHAVEYEVALIRKEMGDYNDRLKGLSNAGVVSKDERGDLYANFFTAKKSGDKSTAQEIKQKIDSSQAYGPDYDIYSNLSEFFSLRYSNILDVNDQAKQYAKTNIQQTIRHSYAEMPDKKAKPKRSIIVLIITFSAFVFTIFILLANERIKELKSASK</sequence>
<evidence type="ECO:0000259" key="7">
    <source>
        <dbReference type="Pfam" id="PF02706"/>
    </source>
</evidence>
<dbReference type="PANTHER" id="PTHR32309">
    <property type="entry name" value="TYROSINE-PROTEIN KINASE"/>
    <property type="match status" value="1"/>
</dbReference>
<dbReference type="PANTHER" id="PTHR32309:SF13">
    <property type="entry name" value="FERRIC ENTEROBACTIN TRANSPORT PROTEIN FEPE"/>
    <property type="match status" value="1"/>
</dbReference>
<dbReference type="Pfam" id="PF02706">
    <property type="entry name" value="Wzz"/>
    <property type="match status" value="1"/>
</dbReference>
<keyword evidence="9" id="KW-1185">Reference proteome</keyword>
<dbReference type="EMBL" id="QKSB01000012">
    <property type="protein sequence ID" value="PZE16035.1"/>
    <property type="molecule type" value="Genomic_DNA"/>
</dbReference>
<keyword evidence="4 6" id="KW-1133">Transmembrane helix</keyword>
<reference evidence="8 9" key="1">
    <citation type="submission" date="2018-06" db="EMBL/GenBank/DDBJ databases">
        <title>The draft genome sequence of Crocinitomix sp. SM1701.</title>
        <authorList>
            <person name="Zhang X."/>
        </authorList>
    </citation>
    <scope>NUCLEOTIDE SEQUENCE [LARGE SCALE GENOMIC DNA]</scope>
    <source>
        <strain evidence="8 9">SM1701</strain>
    </source>
</reference>
<feature type="transmembrane region" description="Helical" evidence="6">
    <location>
        <begin position="23"/>
        <end position="45"/>
    </location>
</feature>
<dbReference type="OrthoDB" id="1524741at2"/>
<dbReference type="GO" id="GO:0005886">
    <property type="term" value="C:plasma membrane"/>
    <property type="evidence" value="ECO:0007669"/>
    <property type="project" value="UniProtKB-SubCell"/>
</dbReference>
<dbReference type="AlphaFoldDB" id="A0A2W1N9T7"/>
<feature type="transmembrane region" description="Helical" evidence="6">
    <location>
        <begin position="298"/>
        <end position="318"/>
    </location>
</feature>
<keyword evidence="2" id="KW-1003">Cell membrane</keyword>
<evidence type="ECO:0000256" key="3">
    <source>
        <dbReference type="ARBA" id="ARBA00022692"/>
    </source>
</evidence>
<accession>A0A2W1N9T7</accession>
<evidence type="ECO:0000256" key="2">
    <source>
        <dbReference type="ARBA" id="ARBA00022475"/>
    </source>
</evidence>
<keyword evidence="3 6" id="KW-0812">Transmembrane</keyword>
<keyword evidence="5 6" id="KW-0472">Membrane</keyword>
<comment type="subcellular location">
    <subcellularLocation>
        <location evidence="1">Cell membrane</location>
        <topology evidence="1">Multi-pass membrane protein</topology>
    </subcellularLocation>
</comment>